<reference evidence="1" key="1">
    <citation type="submission" date="2024-03" db="EMBL/GenBank/DDBJ databases">
        <title>Diverse circular DNA viruses in blood, oral, and fecal samples of captive lemurs.</title>
        <authorList>
            <person name="Paietta E.N."/>
            <person name="Kraberger S."/>
            <person name="Lund M.C."/>
            <person name="Custer J.M."/>
            <person name="Vargas K.M."/>
            <person name="Ehmke E.E."/>
            <person name="Yoder A.D."/>
            <person name="Varsani A."/>
        </authorList>
    </citation>
    <scope>NUCLEOTIDE SEQUENCE</scope>
    <source>
        <strain evidence="1">Duke_28FS_2</strain>
    </source>
</reference>
<dbReference type="Pfam" id="PF04404">
    <property type="entry name" value="ERF"/>
    <property type="match status" value="1"/>
</dbReference>
<proteinExistence type="predicted"/>
<dbReference type="InterPro" id="IPR007499">
    <property type="entry name" value="ERF_bacteria_virus"/>
</dbReference>
<evidence type="ECO:0000313" key="1">
    <source>
        <dbReference type="EMBL" id="XCD07566.1"/>
    </source>
</evidence>
<organism evidence="1">
    <name type="scientific">Dulem virus 33</name>
    <dbReference type="NCBI Taxonomy" id="3145751"/>
    <lineage>
        <taxon>Viruses</taxon>
        <taxon>Duplodnaviria</taxon>
        <taxon>Heunggongvirae</taxon>
        <taxon>Uroviricota</taxon>
        <taxon>Caudoviricetes</taxon>
    </lineage>
</organism>
<name>A0AAU8B7Q8_9CAUD</name>
<dbReference type="EMBL" id="PP511792">
    <property type="protein sequence ID" value="XCD07566.1"/>
    <property type="molecule type" value="Genomic_DNA"/>
</dbReference>
<accession>A0AAU8B7Q8</accession>
<sequence>MSVYEKLLSVQTGFRAPKSQYNQFGKYKYRSAEDILEAVKPVCKSNKSVIYLSDKVVFVEGRHYIEATAFFVDLETGESVSVTANAREDESKKGMDGAQLSGATSSYARKYALNGLLDVDDCKDSDEMDGVEAKTAELKHVDTIPLCEQCGKAITPVRKRDGSMWGPKDIAEYSKLQYDGKVFCADCIKARGKNG</sequence>
<protein>
    <submittedName>
        <fullName evidence="1">ErF superfamily protein</fullName>
    </submittedName>
</protein>